<dbReference type="Pfam" id="PF00481">
    <property type="entry name" value="PP2C"/>
    <property type="match status" value="1"/>
</dbReference>
<evidence type="ECO:0000259" key="7">
    <source>
        <dbReference type="PROSITE" id="PS51746"/>
    </source>
</evidence>
<feature type="region of interest" description="Disordered" evidence="5">
    <location>
        <begin position="191"/>
        <end position="211"/>
    </location>
</feature>
<comment type="similarity">
    <text evidence="4">Belongs to the PP2C family.</text>
</comment>
<dbReference type="SMART" id="SM00332">
    <property type="entry name" value="PP2Cc"/>
    <property type="match status" value="1"/>
</dbReference>
<dbReference type="InterPro" id="IPR000222">
    <property type="entry name" value="PP2C_BS"/>
</dbReference>
<dbReference type="CDD" id="cd00143">
    <property type="entry name" value="PP2Cc"/>
    <property type="match status" value="1"/>
</dbReference>
<dbReference type="SUPFAM" id="SSF81606">
    <property type="entry name" value="PP2C-like"/>
    <property type="match status" value="1"/>
</dbReference>
<dbReference type="EMBL" id="GIIL01002895">
    <property type="protein sequence ID" value="NOV46621.1"/>
    <property type="molecule type" value="Transcribed_RNA"/>
</dbReference>
<accession>A0A6M2DNF6</accession>
<evidence type="ECO:0000256" key="1">
    <source>
        <dbReference type="ARBA" id="ARBA00022723"/>
    </source>
</evidence>
<keyword evidence="3 4" id="KW-0904">Protein phosphatase</keyword>
<feature type="transmembrane region" description="Helical" evidence="6">
    <location>
        <begin position="20"/>
        <end position="38"/>
    </location>
</feature>
<dbReference type="GO" id="GO:0046872">
    <property type="term" value="F:metal ion binding"/>
    <property type="evidence" value="ECO:0007669"/>
    <property type="project" value="UniProtKB-KW"/>
</dbReference>
<proteinExistence type="inferred from homology"/>
<dbReference type="InterPro" id="IPR036457">
    <property type="entry name" value="PPM-type-like_dom_sf"/>
</dbReference>
<dbReference type="PROSITE" id="PS01032">
    <property type="entry name" value="PPM_1"/>
    <property type="match status" value="1"/>
</dbReference>
<protein>
    <submittedName>
        <fullName evidence="8">Putative serine/threonine protein phosphatase</fullName>
    </submittedName>
</protein>
<keyword evidence="1" id="KW-0479">Metal-binding</keyword>
<evidence type="ECO:0000256" key="2">
    <source>
        <dbReference type="ARBA" id="ARBA00022801"/>
    </source>
</evidence>
<keyword evidence="6" id="KW-0812">Transmembrane</keyword>
<feature type="transmembrane region" description="Helical" evidence="6">
    <location>
        <begin position="50"/>
        <end position="70"/>
    </location>
</feature>
<dbReference type="PROSITE" id="PS51746">
    <property type="entry name" value="PPM_2"/>
    <property type="match status" value="1"/>
</dbReference>
<keyword evidence="2 4" id="KW-0378">Hydrolase</keyword>
<dbReference type="GO" id="GO:0004722">
    <property type="term" value="F:protein serine/threonine phosphatase activity"/>
    <property type="evidence" value="ECO:0007669"/>
    <property type="project" value="InterPro"/>
</dbReference>
<evidence type="ECO:0000313" key="8">
    <source>
        <dbReference type="EMBL" id="NOV46621.1"/>
    </source>
</evidence>
<sequence length="473" mass="52728">MEDELEDRILYQTYVSHMRILSRFAVGLPLNGPINYLLRIFRVYLLRPEVLICAIILFALLVYLQAVEIWSRGLLGRIQYSLSRQNNPSKNVFVITPSSAERRSWEIKSGSSAAYAIQGRRPRMEDRFVINEDINSTGVALFAIFDGHGGEFAANYAKEFLIQNLFNRVVDIKNIASGKSPKITLDLCQSNESEKKDAEKPPASPLLTNRNKMKKTLSVAEDASKSTNVTDPELLSKLEALQRPITKEVRPCKPVAKSPMIPSASYLDSTGKIDYGRLLTDEVLAADRLLVEAAKKTIDVAGTTALIGILEGTRLIVANVGDSRGVMCDSKGNAIPLSFDHKPQQMRERKRIKEAGGFIEFNGVWRVAGILATSRAMGDYPLKDRKLVIADPDILTFELSDHKPMFIVLASDGLWDTFSNEEAVAFIKERLDEPLYGAKSITLQSYYRGSVDNISVIVVVFKNNKLDIASYSK</sequence>
<keyword evidence="6" id="KW-1133">Transmembrane helix</keyword>
<keyword evidence="6" id="KW-0472">Membrane</keyword>
<dbReference type="AlphaFoldDB" id="A0A6M2DNF6"/>
<dbReference type="PANTHER" id="PTHR47992">
    <property type="entry name" value="PROTEIN PHOSPHATASE"/>
    <property type="match status" value="1"/>
</dbReference>
<reference evidence="8" key="1">
    <citation type="submission" date="2020-03" db="EMBL/GenBank/DDBJ databases">
        <title>Transcriptomic Profiling of the Digestive Tract of the Rat Flea, Xenopsylla cheopis, Following Blood Feeding and Infection with Yersinia pestis.</title>
        <authorList>
            <person name="Bland D.M."/>
            <person name="Martens C.A."/>
            <person name="Virtaneva K."/>
            <person name="Kanakabandi K."/>
            <person name="Long D."/>
            <person name="Rosenke R."/>
            <person name="Saturday G.A."/>
            <person name="Hoyt F.H."/>
            <person name="Bruno D.P."/>
            <person name="Ribeiro J.M.C."/>
            <person name="Hinnebusch J."/>
        </authorList>
    </citation>
    <scope>NUCLEOTIDE SEQUENCE</scope>
</reference>
<dbReference type="InterPro" id="IPR015655">
    <property type="entry name" value="PP2C"/>
</dbReference>
<organism evidence="8">
    <name type="scientific">Xenopsylla cheopis</name>
    <name type="common">Oriental rat flea</name>
    <name type="synonym">Pulex cheopis</name>
    <dbReference type="NCBI Taxonomy" id="163159"/>
    <lineage>
        <taxon>Eukaryota</taxon>
        <taxon>Metazoa</taxon>
        <taxon>Ecdysozoa</taxon>
        <taxon>Arthropoda</taxon>
        <taxon>Hexapoda</taxon>
        <taxon>Insecta</taxon>
        <taxon>Pterygota</taxon>
        <taxon>Neoptera</taxon>
        <taxon>Endopterygota</taxon>
        <taxon>Siphonaptera</taxon>
        <taxon>Pulicidae</taxon>
        <taxon>Xenopsyllinae</taxon>
        <taxon>Xenopsylla</taxon>
    </lineage>
</organism>
<evidence type="ECO:0000256" key="5">
    <source>
        <dbReference type="SAM" id="MobiDB-lite"/>
    </source>
</evidence>
<evidence type="ECO:0000256" key="3">
    <source>
        <dbReference type="ARBA" id="ARBA00022912"/>
    </source>
</evidence>
<evidence type="ECO:0000256" key="6">
    <source>
        <dbReference type="SAM" id="Phobius"/>
    </source>
</evidence>
<dbReference type="Gene3D" id="3.60.40.10">
    <property type="entry name" value="PPM-type phosphatase domain"/>
    <property type="match status" value="1"/>
</dbReference>
<feature type="domain" description="PPM-type phosphatase" evidence="7">
    <location>
        <begin position="111"/>
        <end position="461"/>
    </location>
</feature>
<evidence type="ECO:0000256" key="4">
    <source>
        <dbReference type="RuleBase" id="RU003465"/>
    </source>
</evidence>
<name>A0A6M2DNF6_XENCH</name>
<dbReference type="InterPro" id="IPR001932">
    <property type="entry name" value="PPM-type_phosphatase-like_dom"/>
</dbReference>